<evidence type="ECO:0000256" key="17">
    <source>
        <dbReference type="SAM" id="Phobius"/>
    </source>
</evidence>
<evidence type="ECO:0000256" key="3">
    <source>
        <dbReference type="ARBA" id="ARBA00007919"/>
    </source>
</evidence>
<feature type="transmembrane region" description="Helical" evidence="17">
    <location>
        <begin position="240"/>
        <end position="260"/>
    </location>
</feature>
<keyword evidence="12 17" id="KW-1133">Transmembrane helix</keyword>
<dbReference type="InterPro" id="IPR034300">
    <property type="entry name" value="PNTB-like"/>
</dbReference>
<keyword evidence="8 16" id="KW-0997">Cell inner membrane</keyword>
<organism evidence="19">
    <name type="scientific">Salmonella infantis</name>
    <dbReference type="NCBI Taxonomy" id="595"/>
    <lineage>
        <taxon>Bacteria</taxon>
        <taxon>Pseudomonadati</taxon>
        <taxon>Pseudomonadota</taxon>
        <taxon>Gammaproteobacteria</taxon>
        <taxon>Enterobacterales</taxon>
        <taxon>Enterobacteriaceae</taxon>
        <taxon>Salmonella</taxon>
    </lineage>
</organism>
<dbReference type="GO" id="GO:0005886">
    <property type="term" value="C:plasma membrane"/>
    <property type="evidence" value="ECO:0007669"/>
    <property type="project" value="UniProtKB-SubCell"/>
</dbReference>
<keyword evidence="7 16" id="KW-1003">Cell membrane</keyword>
<feature type="transmembrane region" description="Helical" evidence="17">
    <location>
        <begin position="120"/>
        <end position="143"/>
    </location>
</feature>
<feature type="transmembrane region" description="Helical" evidence="17">
    <location>
        <begin position="36"/>
        <end position="51"/>
    </location>
</feature>
<evidence type="ECO:0000259" key="18">
    <source>
        <dbReference type="Pfam" id="PF02233"/>
    </source>
</evidence>
<keyword evidence="10 16" id="KW-0521">NADP</keyword>
<keyword evidence="11 16" id="KW-1278">Translocase</keyword>
<feature type="transmembrane region" description="Helical" evidence="17">
    <location>
        <begin position="214"/>
        <end position="234"/>
    </location>
</feature>
<evidence type="ECO:0000256" key="5">
    <source>
        <dbReference type="ARBA" id="ARBA00012943"/>
    </source>
</evidence>
<evidence type="ECO:0000256" key="15">
    <source>
        <dbReference type="ARBA" id="ARBA00048202"/>
    </source>
</evidence>
<evidence type="ECO:0000256" key="14">
    <source>
        <dbReference type="ARBA" id="ARBA00023136"/>
    </source>
</evidence>
<evidence type="ECO:0000256" key="10">
    <source>
        <dbReference type="ARBA" id="ARBA00022857"/>
    </source>
</evidence>
<dbReference type="PANTHER" id="PTHR44758:SF1">
    <property type="entry name" value="NAD(P) TRANSHYDROGENASE SUBUNIT BETA"/>
    <property type="match status" value="1"/>
</dbReference>
<reference evidence="19" key="1">
    <citation type="submission" date="2018-09" db="EMBL/GenBank/DDBJ databases">
        <authorList>
            <consortium name="GenomeTrakr network: Whole genome sequencing for foodborne pathogen traceback"/>
        </authorList>
    </citation>
    <scope>NUCLEOTIDE SEQUENCE</scope>
    <source>
        <strain evidence="19">FSIS21822115</strain>
    </source>
</reference>
<evidence type="ECO:0000256" key="12">
    <source>
        <dbReference type="ARBA" id="ARBA00022989"/>
    </source>
</evidence>
<keyword evidence="13 16" id="KW-0520">NAD</keyword>
<evidence type="ECO:0000256" key="16">
    <source>
        <dbReference type="PIRNR" id="PIRNR000204"/>
    </source>
</evidence>
<evidence type="ECO:0000313" key="19">
    <source>
        <dbReference type="EMBL" id="ECT3913643.1"/>
    </source>
</evidence>
<evidence type="ECO:0000256" key="4">
    <source>
        <dbReference type="ARBA" id="ARBA00011870"/>
    </source>
</evidence>
<comment type="subcellular location">
    <subcellularLocation>
        <location evidence="2">Cell inner membrane</location>
        <topology evidence="2">Multi-pass membrane protein</topology>
    </subcellularLocation>
</comment>
<feature type="transmembrane region" description="Helical" evidence="17">
    <location>
        <begin position="87"/>
        <end position="108"/>
    </location>
</feature>
<dbReference type="GO" id="GO:0050661">
    <property type="term" value="F:NADP binding"/>
    <property type="evidence" value="ECO:0007669"/>
    <property type="project" value="InterPro"/>
</dbReference>
<evidence type="ECO:0000256" key="7">
    <source>
        <dbReference type="ARBA" id="ARBA00022475"/>
    </source>
</evidence>
<evidence type="ECO:0000256" key="1">
    <source>
        <dbReference type="ARBA" id="ARBA00003943"/>
    </source>
</evidence>
<evidence type="ECO:0000256" key="2">
    <source>
        <dbReference type="ARBA" id="ARBA00004429"/>
    </source>
</evidence>
<feature type="transmembrane region" description="Helical" evidence="17">
    <location>
        <begin position="6"/>
        <end position="24"/>
    </location>
</feature>
<keyword evidence="9 17" id="KW-0812">Transmembrane</keyword>
<dbReference type="SUPFAM" id="SSF52467">
    <property type="entry name" value="DHS-like NAD/FAD-binding domain"/>
    <property type="match status" value="1"/>
</dbReference>
<name>A0A600TUM3_SALIN</name>
<comment type="subunit">
    <text evidence="4">Heterodimer of an alpha and a beta chain.</text>
</comment>
<dbReference type="AlphaFoldDB" id="A0A600TUM3"/>
<dbReference type="FunFam" id="3.40.50.1220:FF:000002">
    <property type="entry name" value="NAD(P) transhydrogenase subunit beta"/>
    <property type="match status" value="1"/>
</dbReference>
<dbReference type="Gene3D" id="3.40.50.1220">
    <property type="entry name" value="TPP-binding domain"/>
    <property type="match status" value="1"/>
</dbReference>
<dbReference type="Pfam" id="PF02233">
    <property type="entry name" value="PNTB"/>
    <property type="match status" value="1"/>
</dbReference>
<dbReference type="PANTHER" id="PTHR44758">
    <property type="entry name" value="NAD(P) TRANSHYDROGENASE SUBUNIT BETA"/>
    <property type="match status" value="1"/>
</dbReference>
<dbReference type="EC" id="7.1.1.1" evidence="5 16"/>
<dbReference type="NCBIfam" id="NF006974">
    <property type="entry name" value="PRK09444.1"/>
    <property type="match status" value="1"/>
</dbReference>
<comment type="caution">
    <text evidence="19">The sequence shown here is derived from an EMBL/GenBank/DDBJ whole genome shotgun (WGS) entry which is preliminary data.</text>
</comment>
<evidence type="ECO:0000256" key="11">
    <source>
        <dbReference type="ARBA" id="ARBA00022967"/>
    </source>
</evidence>
<evidence type="ECO:0000256" key="6">
    <source>
        <dbReference type="ARBA" id="ARBA00014581"/>
    </source>
</evidence>
<comment type="similarity">
    <text evidence="3 16">Belongs to the PNT beta subunit family.</text>
</comment>
<evidence type="ECO:0000256" key="13">
    <source>
        <dbReference type="ARBA" id="ARBA00023027"/>
    </source>
</evidence>
<accession>A0A600TUM3</accession>
<dbReference type="GO" id="GO:0008750">
    <property type="term" value="F:proton-translocating NAD(P)+ transhydrogenase activity"/>
    <property type="evidence" value="ECO:0007669"/>
    <property type="project" value="UniProtKB-EC"/>
</dbReference>
<dbReference type="PIRSF" id="PIRSF000204">
    <property type="entry name" value="PNTB"/>
    <property type="match status" value="1"/>
</dbReference>
<keyword evidence="14 16" id="KW-0472">Membrane</keyword>
<gene>
    <name evidence="19" type="ORF">D4Q57_04650</name>
</gene>
<protein>
    <recommendedName>
        <fullName evidence="6 16">NAD(P) transhydrogenase subunit beta</fullName>
        <ecNumber evidence="5 16">7.1.1.1</ecNumber>
    </recommendedName>
    <alternativeName>
        <fullName evidence="16">Nicotinamide nucleotide transhydrogenase subunit beta</fullName>
    </alternativeName>
</protein>
<comment type="function">
    <text evidence="1 16">The transhydrogenation between NADH and NADP is coupled to respiration and ATP hydrolysis and functions as a proton pump across the membrane.</text>
</comment>
<feature type="transmembrane region" description="Helical" evidence="17">
    <location>
        <begin position="163"/>
        <end position="180"/>
    </location>
</feature>
<feature type="domain" description="NADP transhydrogenase beta-like" evidence="18">
    <location>
        <begin position="7"/>
        <end position="462"/>
    </location>
</feature>
<proteinExistence type="inferred from homology"/>
<evidence type="ECO:0000256" key="9">
    <source>
        <dbReference type="ARBA" id="ARBA00022692"/>
    </source>
</evidence>
<dbReference type="EMBL" id="AAKMPT010000006">
    <property type="protein sequence ID" value="ECT3913643.1"/>
    <property type="molecule type" value="Genomic_DNA"/>
</dbReference>
<sequence>MSGGLVTAAYIVAAILFIFSLAGLSKHETSRQGNNFGIAGMAIALLATIFGPDTGNVAWILVAMIIGGAIGIRMAKKVEMTEMPELVAILHSFVGLAAVLVGFNSYLYHDASLAPVLVNIHLTEVFLGIFIGAVTFTGSIVAFGKLRGKISSKPLMLPNRHKMNLAALVVSFLLLLVFVRTESVGLQVLALLLMTIIALAFGWHLVASIGGADMPVVVSMLNSYSGWAAAAAGFMLSNDLLIVTGALVGSSGAILSYIMCKAMNRSFISVIAGGFGTDGSSTGDDQEAGEHREITAEETAEMLKNSHSVIITPGYGMAVAQAQYPVAEITEKLRARGINVRFGIHPVAGRLPGHMNVLLAEAKVPYDIVLEMDEINDDFADTDTDTVLVIGANDTVNPAAQDDPRSPIAGMPVLEVWKAQNVVVFKRSMNTGYAGVQNPLFFKENTQMLFGDAKASVDAILKAL</sequence>
<dbReference type="InterPro" id="IPR029035">
    <property type="entry name" value="DHS-like_NAD/FAD-binding_dom"/>
</dbReference>
<feature type="transmembrane region" description="Helical" evidence="17">
    <location>
        <begin position="186"/>
        <end position="207"/>
    </location>
</feature>
<comment type="catalytic activity">
    <reaction evidence="15 16">
        <text>NAD(+) + NADPH + H(+)(in) = NADH + NADP(+) + H(+)(out)</text>
        <dbReference type="Rhea" id="RHEA:47992"/>
        <dbReference type="ChEBI" id="CHEBI:15378"/>
        <dbReference type="ChEBI" id="CHEBI:57540"/>
        <dbReference type="ChEBI" id="CHEBI:57783"/>
        <dbReference type="ChEBI" id="CHEBI:57945"/>
        <dbReference type="ChEBI" id="CHEBI:58349"/>
        <dbReference type="EC" id="7.1.1.1"/>
    </reaction>
</comment>
<evidence type="ECO:0000256" key="8">
    <source>
        <dbReference type="ARBA" id="ARBA00022519"/>
    </source>
</evidence>
<dbReference type="InterPro" id="IPR012136">
    <property type="entry name" value="NADH_DH_b"/>
</dbReference>
<feature type="transmembrane region" description="Helical" evidence="17">
    <location>
        <begin position="57"/>
        <end position="75"/>
    </location>
</feature>